<evidence type="ECO:0000313" key="14">
    <source>
        <dbReference type="Proteomes" id="UP000440732"/>
    </source>
</evidence>
<comment type="caution">
    <text evidence="2">The sequence shown here is derived from an EMBL/GenBank/DDBJ whole genome shotgun (WGS) entry which is preliminary data.</text>
</comment>
<dbReference type="Proteomes" id="UP000440367">
    <property type="component" value="Unassembled WGS sequence"/>
</dbReference>
<organism evidence="2 10">
    <name type="scientific">Phytophthora fragariae</name>
    <dbReference type="NCBI Taxonomy" id="53985"/>
    <lineage>
        <taxon>Eukaryota</taxon>
        <taxon>Sar</taxon>
        <taxon>Stramenopiles</taxon>
        <taxon>Oomycota</taxon>
        <taxon>Peronosporomycetes</taxon>
        <taxon>Peronosporales</taxon>
        <taxon>Peronosporaceae</taxon>
        <taxon>Phytophthora</taxon>
    </lineage>
</organism>
<dbReference type="Proteomes" id="UP000429523">
    <property type="component" value="Unassembled WGS sequence"/>
</dbReference>
<feature type="chain" id="PRO_5036164008" description="CDR ABC transporter domain-containing protein" evidence="1">
    <location>
        <begin position="26"/>
        <end position="64"/>
    </location>
</feature>
<dbReference type="EMBL" id="QXGD01000136">
    <property type="protein sequence ID" value="KAE9251226.1"/>
    <property type="molecule type" value="Genomic_DNA"/>
</dbReference>
<evidence type="ECO:0000313" key="7">
    <source>
        <dbReference type="EMBL" id="KAE9251226.1"/>
    </source>
</evidence>
<feature type="signal peptide" evidence="1">
    <location>
        <begin position="1"/>
        <end position="25"/>
    </location>
</feature>
<protein>
    <recommendedName>
        <fullName evidence="18">CDR ABC transporter domain-containing protein</fullName>
    </recommendedName>
</protein>
<dbReference type="EMBL" id="QXFW01000097">
    <property type="protein sequence ID" value="KAE9025420.1"/>
    <property type="molecule type" value="Genomic_DNA"/>
</dbReference>
<dbReference type="EMBL" id="QXFY01000091">
    <property type="protein sequence ID" value="KAE9357571.1"/>
    <property type="molecule type" value="Genomic_DNA"/>
</dbReference>
<keyword evidence="11" id="KW-1185">Reference proteome</keyword>
<evidence type="ECO:0000313" key="15">
    <source>
        <dbReference type="Proteomes" id="UP000441208"/>
    </source>
</evidence>
<name>A0A6A3FXJ7_9STRA</name>
<dbReference type="EMBL" id="QXGA01000101">
    <property type="protein sequence ID" value="KAE9152552.1"/>
    <property type="molecule type" value="Genomic_DNA"/>
</dbReference>
<dbReference type="Proteomes" id="UP000460718">
    <property type="component" value="Unassembled WGS sequence"/>
</dbReference>
<evidence type="ECO:0000313" key="13">
    <source>
        <dbReference type="Proteomes" id="UP000440367"/>
    </source>
</evidence>
<evidence type="ECO:0000313" key="12">
    <source>
        <dbReference type="Proteomes" id="UP000437068"/>
    </source>
</evidence>
<evidence type="ECO:0000313" key="8">
    <source>
        <dbReference type="EMBL" id="KAE9324407.1"/>
    </source>
</evidence>
<dbReference type="Proteomes" id="UP000433483">
    <property type="component" value="Unassembled WGS sequence"/>
</dbReference>
<dbReference type="EMBL" id="QXGF01000118">
    <property type="protein sequence ID" value="KAE8946418.1"/>
    <property type="molecule type" value="Genomic_DNA"/>
</dbReference>
<dbReference type="Proteomes" id="UP000437068">
    <property type="component" value="Unassembled WGS sequence"/>
</dbReference>
<evidence type="ECO:0008006" key="18">
    <source>
        <dbReference type="Google" id="ProtNLM"/>
    </source>
</evidence>
<dbReference type="EMBL" id="QXGB01000116">
    <property type="protein sequence ID" value="KAE9229623.1"/>
    <property type="molecule type" value="Genomic_DNA"/>
</dbReference>
<dbReference type="Proteomes" id="UP000440732">
    <property type="component" value="Unassembled WGS sequence"/>
</dbReference>
<proteinExistence type="predicted"/>
<evidence type="ECO:0000313" key="3">
    <source>
        <dbReference type="EMBL" id="KAE9025420.1"/>
    </source>
</evidence>
<dbReference type="EMBL" id="QXFZ01000113">
    <property type="protein sequence ID" value="KAE9132457.1"/>
    <property type="molecule type" value="Genomic_DNA"/>
</dbReference>
<evidence type="ECO:0000256" key="1">
    <source>
        <dbReference type="SAM" id="SignalP"/>
    </source>
</evidence>
<evidence type="ECO:0000313" key="17">
    <source>
        <dbReference type="Proteomes" id="UP000486351"/>
    </source>
</evidence>
<evidence type="ECO:0000313" key="2">
    <source>
        <dbReference type="EMBL" id="KAE8946418.1"/>
    </source>
</evidence>
<gene>
    <name evidence="8" type="ORF">PF001_g3435</name>
    <name evidence="7" type="ORF">PF002_g4392</name>
    <name evidence="6" type="ORF">PF005_g3801</name>
    <name evidence="5" type="ORF">PF006_g3249</name>
    <name evidence="4" type="ORF">PF007_g3712</name>
    <name evidence="9" type="ORF">PF008_g3099</name>
    <name evidence="2" type="ORF">PF009_g3958</name>
    <name evidence="3" type="ORF">PF011_g3030</name>
</gene>
<dbReference type="AlphaFoldDB" id="A0A6A3FXJ7"/>
<dbReference type="OrthoDB" id="10272454at2759"/>
<evidence type="ECO:0000313" key="5">
    <source>
        <dbReference type="EMBL" id="KAE9152552.1"/>
    </source>
</evidence>
<keyword evidence="1" id="KW-0732">Signal</keyword>
<evidence type="ECO:0000313" key="6">
    <source>
        <dbReference type="EMBL" id="KAE9229623.1"/>
    </source>
</evidence>
<dbReference type="EMBL" id="QXGE01000108">
    <property type="protein sequence ID" value="KAE9324407.1"/>
    <property type="molecule type" value="Genomic_DNA"/>
</dbReference>
<evidence type="ECO:0000313" key="9">
    <source>
        <dbReference type="EMBL" id="KAE9357571.1"/>
    </source>
</evidence>
<sequence>MVFGLNIIVISSYIWIFRAIGEVSSKPTNTLMIGQKHQLTNSDWTKACTCFNVRTYTVGLIINI</sequence>
<accession>A0A6A3FXJ7</accession>
<dbReference type="Proteomes" id="UP000486351">
    <property type="component" value="Unassembled WGS sequence"/>
</dbReference>
<evidence type="ECO:0000313" key="4">
    <source>
        <dbReference type="EMBL" id="KAE9132457.1"/>
    </source>
</evidence>
<dbReference type="Proteomes" id="UP000441208">
    <property type="component" value="Unassembled WGS sequence"/>
</dbReference>
<evidence type="ECO:0000313" key="11">
    <source>
        <dbReference type="Proteomes" id="UP000433483"/>
    </source>
</evidence>
<evidence type="ECO:0000313" key="10">
    <source>
        <dbReference type="Proteomes" id="UP000429523"/>
    </source>
</evidence>
<reference evidence="10 11" key="1">
    <citation type="submission" date="2018-08" db="EMBL/GenBank/DDBJ databases">
        <title>Genomic investigation of the strawberry pathogen Phytophthora fragariae indicates pathogenicity is determined by transcriptional variation in three key races.</title>
        <authorList>
            <person name="Adams T.M."/>
            <person name="Armitage A.D."/>
            <person name="Sobczyk M.K."/>
            <person name="Bates H.J."/>
            <person name="Dunwell J.M."/>
            <person name="Nellist C.F."/>
            <person name="Harrison R.J."/>
        </authorList>
    </citation>
    <scope>NUCLEOTIDE SEQUENCE [LARGE SCALE GENOMIC DNA]</scope>
    <source>
        <strain evidence="8 12">A4</strain>
        <strain evidence="7 13">BC-1</strain>
        <strain evidence="6 11">NOV-27</strain>
        <strain evidence="5 14">NOV-5</strain>
        <strain evidence="4 15">NOV-71</strain>
        <strain evidence="9 17">NOV-77</strain>
        <strain evidence="2 10">NOV-9</strain>
        <strain evidence="3 16">SCRP245</strain>
    </source>
</reference>
<evidence type="ECO:0000313" key="16">
    <source>
        <dbReference type="Proteomes" id="UP000460718"/>
    </source>
</evidence>